<accession>A0A9E8MWY6</accession>
<proteinExistence type="predicted"/>
<keyword evidence="2" id="KW-1185">Reference proteome</keyword>
<dbReference type="AlphaFoldDB" id="A0A9E8MWY6"/>
<evidence type="ECO:0000313" key="2">
    <source>
        <dbReference type="Proteomes" id="UP001164705"/>
    </source>
</evidence>
<dbReference type="KEGG" id="lnu:N7U66_18220"/>
<dbReference type="SUPFAM" id="SSF50993">
    <property type="entry name" value="Peptidase/esterase 'gauge' domain"/>
    <property type="match status" value="1"/>
</dbReference>
<sequence>METKKPKSQTIDNAWPSNFLGVNWLPDNSGITFLHFPNGDTSETKFKQNSQAVIYFLNEDPKDLKSIFGNKTHSKFNINENEYPIPVIKSAEDKYIIGYIAGVDTYWDAYYAKIDDIKLGRLNWKLLHSKKEKVVHNNGFFKGDQFIFLSAKNTINRNILSVTMDSLDFEKPKIVAKEKVSEIINNFEITKDVIYYTTTKHGVEANLYKIDSSGEKMIETPKKAGEISLYTKSINSNDLWVTTRGWVNSNIRYKYHYETNTFIEDNLLPKMNFPNLKI</sequence>
<evidence type="ECO:0000313" key="1">
    <source>
        <dbReference type="EMBL" id="WAC01799.1"/>
    </source>
</evidence>
<name>A0A9E8MWY6_9FLAO</name>
<dbReference type="Proteomes" id="UP001164705">
    <property type="component" value="Chromosome"/>
</dbReference>
<protein>
    <submittedName>
        <fullName evidence="1">Uncharacterized protein</fullName>
    </submittedName>
</protein>
<dbReference type="RefSeq" id="WP_267676397.1">
    <property type="nucleotide sequence ID" value="NZ_CP113088.1"/>
</dbReference>
<reference evidence="1" key="1">
    <citation type="submission" date="2022-11" db="EMBL/GenBank/DDBJ databases">
        <title>Lacinutrix neustonica HL-RS19T sp. nov., isolated from the surface microlayer sample of brackish Lake Shihwa.</title>
        <authorList>
            <person name="Choi J.Y."/>
            <person name="Hwang C.Y."/>
        </authorList>
    </citation>
    <scope>NUCLEOTIDE SEQUENCE</scope>
    <source>
        <strain evidence="1">HL-RS19</strain>
    </source>
</reference>
<dbReference type="EMBL" id="CP113088">
    <property type="protein sequence ID" value="WAC01799.1"/>
    <property type="molecule type" value="Genomic_DNA"/>
</dbReference>
<organism evidence="1 2">
    <name type="scientific">Lacinutrix neustonica</name>
    <dbReference type="NCBI Taxonomy" id="2980107"/>
    <lineage>
        <taxon>Bacteria</taxon>
        <taxon>Pseudomonadati</taxon>
        <taxon>Bacteroidota</taxon>
        <taxon>Flavobacteriia</taxon>
        <taxon>Flavobacteriales</taxon>
        <taxon>Flavobacteriaceae</taxon>
        <taxon>Lacinutrix</taxon>
    </lineage>
</organism>
<dbReference type="Gene3D" id="2.130.10.120">
    <property type="entry name" value="Prolyl oligopeptidase, N-terminal domain"/>
    <property type="match status" value="1"/>
</dbReference>
<gene>
    <name evidence="1" type="ORF">N7U66_18220</name>
</gene>